<protein>
    <submittedName>
        <fullName evidence="4">Transposase IS4 family protein</fullName>
    </submittedName>
</protein>
<geneLocation type="plasmid" evidence="4 5">
    <name>Cy782202</name>
</geneLocation>
<feature type="domain" description="Transposase IS4-like" evidence="2">
    <location>
        <begin position="133"/>
        <end position="270"/>
    </location>
</feature>
<dbReference type="InterPro" id="IPR025161">
    <property type="entry name" value="IS402-like_dom"/>
</dbReference>
<dbReference type="InterPro" id="IPR002559">
    <property type="entry name" value="Transposase_11"/>
</dbReference>
<dbReference type="RefSeq" id="WP_013335127.1">
    <property type="nucleotide sequence ID" value="NC_014534.1"/>
</dbReference>
<dbReference type="EMBL" id="CP002200">
    <property type="protein sequence ID" value="ADN18385.1"/>
    <property type="molecule type" value="Genomic_DNA"/>
</dbReference>
<reference evidence="5" key="1">
    <citation type="journal article" date="2011" name="MBio">
        <title>Novel metabolic attributes of the genus Cyanothece, comprising a group of unicellular nitrogen-fixing Cyanobacteria.</title>
        <authorList>
            <person name="Bandyopadhyay A."/>
            <person name="Elvitigala T."/>
            <person name="Welsh E."/>
            <person name="Stockel J."/>
            <person name="Liberton M."/>
            <person name="Min H."/>
            <person name="Sherman L.A."/>
            <person name="Pakrasi H.B."/>
        </authorList>
    </citation>
    <scope>NUCLEOTIDE SEQUENCE [LARGE SCALE GENOMIC DNA]</scope>
    <source>
        <strain evidence="5">PCC 7822</strain>
        <plasmid evidence="5">Cy782202</plasmid>
    </source>
</reference>
<dbReference type="GO" id="GO:0006313">
    <property type="term" value="P:DNA transposition"/>
    <property type="evidence" value="ECO:0007669"/>
    <property type="project" value="InterPro"/>
</dbReference>
<evidence type="ECO:0000259" key="3">
    <source>
        <dbReference type="Pfam" id="PF13340"/>
    </source>
</evidence>
<feature type="domain" description="Insertion element IS402-like" evidence="3">
    <location>
        <begin position="17"/>
        <end position="74"/>
    </location>
</feature>
<sequence length="273" mass="31433">MAAIAKYINPEIGRGDLTDEQWKKLEPLLPPQKPKTGRPGQYHRQVINGILWILRTGAPWRDLPPCYGVHSTVISPILSMAKSRNLGRTLGKTANDRRFGGKDRLSCPHGRQYSNSSASTRSRGKRGQENQALGRSVGGFSTKIHIRAEGYGKPMVFALTSGERHDTIGFDDLFKGGKVKRIGRGRPKSRFRYFLGDKGYSSQAIREKLRRQRITPIIPRKSKEKRRERFNRGLYRERNRVERLINRLKQFRRIATRYEKYAHNYLAMLANTK</sequence>
<evidence type="ECO:0000313" key="5">
    <source>
        <dbReference type="Proteomes" id="UP000008206"/>
    </source>
</evidence>
<dbReference type="Pfam" id="PF13340">
    <property type="entry name" value="DUF4096"/>
    <property type="match status" value="1"/>
</dbReference>
<organism evidence="4 5">
    <name type="scientific">Gloeothece verrucosa (strain PCC 7822)</name>
    <name type="common">Cyanothece sp. (strain PCC 7822)</name>
    <dbReference type="NCBI Taxonomy" id="497965"/>
    <lineage>
        <taxon>Bacteria</taxon>
        <taxon>Bacillati</taxon>
        <taxon>Cyanobacteriota</taxon>
        <taxon>Cyanophyceae</taxon>
        <taxon>Oscillatoriophycideae</taxon>
        <taxon>Chroococcales</taxon>
        <taxon>Aphanothecaceae</taxon>
        <taxon>Gloeothece</taxon>
        <taxon>Gloeothece verrucosa</taxon>
    </lineage>
</organism>
<gene>
    <name evidence="4" type="ordered locus">Cyan7822_6634</name>
</gene>
<evidence type="ECO:0000256" key="1">
    <source>
        <dbReference type="SAM" id="MobiDB-lite"/>
    </source>
</evidence>
<dbReference type="AlphaFoldDB" id="E0UN55"/>
<feature type="compositionally biased region" description="Polar residues" evidence="1">
    <location>
        <begin position="112"/>
        <end position="121"/>
    </location>
</feature>
<dbReference type="KEGG" id="cyj:Cyan7822_6634"/>
<keyword evidence="4" id="KW-0614">Plasmid</keyword>
<dbReference type="GO" id="GO:0004803">
    <property type="term" value="F:transposase activity"/>
    <property type="evidence" value="ECO:0007669"/>
    <property type="project" value="InterPro"/>
</dbReference>
<dbReference type="PANTHER" id="PTHR30007">
    <property type="entry name" value="PHP DOMAIN PROTEIN"/>
    <property type="match status" value="1"/>
</dbReference>
<dbReference type="Proteomes" id="UP000008206">
    <property type="component" value="Plasmid Cy782202"/>
</dbReference>
<proteinExistence type="predicted"/>
<feature type="compositionally biased region" description="Basic and acidic residues" evidence="1">
    <location>
        <begin position="94"/>
        <end position="106"/>
    </location>
</feature>
<keyword evidence="5" id="KW-1185">Reference proteome</keyword>
<dbReference type="HOGENOM" id="CLU_055261_5_0_3"/>
<dbReference type="Pfam" id="PF01609">
    <property type="entry name" value="DDE_Tnp_1"/>
    <property type="match status" value="1"/>
</dbReference>
<accession>E0UN55</accession>
<evidence type="ECO:0000313" key="4">
    <source>
        <dbReference type="EMBL" id="ADN18385.1"/>
    </source>
</evidence>
<name>E0UN55_GLOV7</name>
<feature type="region of interest" description="Disordered" evidence="1">
    <location>
        <begin position="89"/>
        <end position="134"/>
    </location>
</feature>
<dbReference type="GO" id="GO:0003677">
    <property type="term" value="F:DNA binding"/>
    <property type="evidence" value="ECO:0007669"/>
    <property type="project" value="InterPro"/>
</dbReference>
<dbReference type="PANTHER" id="PTHR30007:SF1">
    <property type="entry name" value="BLR1914 PROTEIN"/>
    <property type="match status" value="1"/>
</dbReference>
<dbReference type="NCBIfam" id="NF033580">
    <property type="entry name" value="transpos_IS5_3"/>
    <property type="match status" value="1"/>
</dbReference>
<evidence type="ECO:0000259" key="2">
    <source>
        <dbReference type="Pfam" id="PF01609"/>
    </source>
</evidence>